<evidence type="ECO:0000313" key="2">
    <source>
        <dbReference type="EMBL" id="RKU46259.1"/>
    </source>
</evidence>
<proteinExistence type="predicted"/>
<evidence type="ECO:0000313" key="3">
    <source>
        <dbReference type="Proteomes" id="UP000275385"/>
    </source>
</evidence>
<dbReference type="OrthoDB" id="5293596at2759"/>
<gene>
    <name evidence="2" type="ORF">DL546_006354</name>
</gene>
<dbReference type="AlphaFoldDB" id="A0A420YEA7"/>
<feature type="transmembrane region" description="Helical" evidence="1">
    <location>
        <begin position="201"/>
        <end position="222"/>
    </location>
</feature>
<keyword evidence="1" id="KW-0812">Transmembrane</keyword>
<accession>A0A420YEA7</accession>
<evidence type="ECO:0000256" key="1">
    <source>
        <dbReference type="SAM" id="Phobius"/>
    </source>
</evidence>
<sequence>MGLLFHLKVENQPNPAAIAFQFSTVSFIMLYLYHLLVFCWTITHFGWENMDDMAGSQWDMRVVRALSPPVQKPHEHKDLYFSLFYTTVHVFSLVSALVFWAVLVPTGHGSLNSLDGVVIWGKLVAPFSSGWLQSFCVINLYGVTVLLVLLEILLLNSIKCPVSLVFFSGLYLCWAALGERVTGRSPYFFLDSEAMGGTGHAIAASAGFISLAPTVLSVIYGLTALREGWTSGA</sequence>
<dbReference type="EMBL" id="QVQW01000015">
    <property type="protein sequence ID" value="RKU46259.1"/>
    <property type="molecule type" value="Genomic_DNA"/>
</dbReference>
<keyword evidence="1" id="KW-1133">Transmembrane helix</keyword>
<reference evidence="2 3" key="1">
    <citation type="submission" date="2018-08" db="EMBL/GenBank/DDBJ databases">
        <title>Draft genome of the lignicolous fungus Coniochaeta pulveracea.</title>
        <authorList>
            <person name="Borstlap C.J."/>
            <person name="De Witt R.N."/>
            <person name="Botha A."/>
            <person name="Volschenk H."/>
        </authorList>
    </citation>
    <scope>NUCLEOTIDE SEQUENCE [LARGE SCALE GENOMIC DNA]</scope>
    <source>
        <strain evidence="2 3">CAB683</strain>
    </source>
</reference>
<feature type="transmembrane region" description="Helical" evidence="1">
    <location>
        <begin position="131"/>
        <end position="155"/>
    </location>
</feature>
<keyword evidence="3" id="KW-1185">Reference proteome</keyword>
<dbReference type="STRING" id="177199.A0A420YEA7"/>
<feature type="transmembrane region" description="Helical" evidence="1">
    <location>
        <begin position="20"/>
        <end position="43"/>
    </location>
</feature>
<feature type="transmembrane region" description="Helical" evidence="1">
    <location>
        <begin position="79"/>
        <end position="103"/>
    </location>
</feature>
<comment type="caution">
    <text evidence="2">The sequence shown here is derived from an EMBL/GenBank/DDBJ whole genome shotgun (WGS) entry which is preliminary data.</text>
</comment>
<dbReference type="Proteomes" id="UP000275385">
    <property type="component" value="Unassembled WGS sequence"/>
</dbReference>
<name>A0A420YEA7_9PEZI</name>
<keyword evidence="1" id="KW-0472">Membrane</keyword>
<protein>
    <submittedName>
        <fullName evidence="2">Uncharacterized protein</fullName>
    </submittedName>
</protein>
<organism evidence="2 3">
    <name type="scientific">Coniochaeta pulveracea</name>
    <dbReference type="NCBI Taxonomy" id="177199"/>
    <lineage>
        <taxon>Eukaryota</taxon>
        <taxon>Fungi</taxon>
        <taxon>Dikarya</taxon>
        <taxon>Ascomycota</taxon>
        <taxon>Pezizomycotina</taxon>
        <taxon>Sordariomycetes</taxon>
        <taxon>Sordariomycetidae</taxon>
        <taxon>Coniochaetales</taxon>
        <taxon>Coniochaetaceae</taxon>
        <taxon>Coniochaeta</taxon>
    </lineage>
</organism>
<feature type="transmembrane region" description="Helical" evidence="1">
    <location>
        <begin position="162"/>
        <end position="181"/>
    </location>
</feature>